<dbReference type="AlphaFoldDB" id="W7F1L2"/>
<dbReference type="OrthoDB" id="10578211at2759"/>
<dbReference type="RefSeq" id="XP_014559590.1">
    <property type="nucleotide sequence ID" value="XM_014704104.1"/>
</dbReference>
<feature type="region of interest" description="Disordered" evidence="1">
    <location>
        <begin position="76"/>
        <end position="211"/>
    </location>
</feature>
<feature type="compositionally biased region" description="Gly residues" evidence="1">
    <location>
        <begin position="157"/>
        <end position="170"/>
    </location>
</feature>
<evidence type="ECO:0000256" key="1">
    <source>
        <dbReference type="SAM" id="MobiDB-lite"/>
    </source>
</evidence>
<accession>W7F1L2</accession>
<dbReference type="EMBL" id="KI968708">
    <property type="protein sequence ID" value="EUN30082.1"/>
    <property type="molecule type" value="Genomic_DNA"/>
</dbReference>
<dbReference type="HOGENOM" id="CLU_104256_0_0_1"/>
<proteinExistence type="predicted"/>
<name>W7F1L2_BIPV3</name>
<sequence length="232" mass="24860">MAMAVKGACGPVGTETRKMMLNESHARFLVEWMWLAQKVCECSDSWKGRLIQIMFRFGDQVFSNLTALESRRLATRAKDGGHGQGEAMESGMEPEEKGRRAVGQWTGDSSGTPRRTGKPVPVQATRRRLSQTLVEAPSAAISANERGGVRRRNGEGVSDGGTGGGNGCGMSSGCQVHSRVARSNTTPLQAQPDAGQRGRRSPRHPGKASVLPSIVGTDLHKRVVALLLAAER</sequence>
<gene>
    <name evidence="2" type="ORF">COCVIDRAFT_13498</name>
</gene>
<dbReference type="GeneID" id="26251339"/>
<feature type="compositionally biased region" description="Basic residues" evidence="1">
    <location>
        <begin position="197"/>
        <end position="206"/>
    </location>
</feature>
<evidence type="ECO:0000313" key="3">
    <source>
        <dbReference type="Proteomes" id="UP000054337"/>
    </source>
</evidence>
<protein>
    <submittedName>
        <fullName evidence="2">Uncharacterized protein</fullName>
    </submittedName>
</protein>
<organism evidence="2 3">
    <name type="scientific">Bipolaris victoriae (strain FI3)</name>
    <name type="common">Victoria blight of oats agent</name>
    <name type="synonym">Cochliobolus victoriae</name>
    <dbReference type="NCBI Taxonomy" id="930091"/>
    <lineage>
        <taxon>Eukaryota</taxon>
        <taxon>Fungi</taxon>
        <taxon>Dikarya</taxon>
        <taxon>Ascomycota</taxon>
        <taxon>Pezizomycotina</taxon>
        <taxon>Dothideomycetes</taxon>
        <taxon>Pleosporomycetidae</taxon>
        <taxon>Pleosporales</taxon>
        <taxon>Pleosporineae</taxon>
        <taxon>Pleosporaceae</taxon>
        <taxon>Bipolaris</taxon>
    </lineage>
</organism>
<dbReference type="Proteomes" id="UP000054337">
    <property type="component" value="Unassembled WGS sequence"/>
</dbReference>
<evidence type="ECO:0000313" key="2">
    <source>
        <dbReference type="EMBL" id="EUN30082.1"/>
    </source>
</evidence>
<reference evidence="2 3" key="1">
    <citation type="journal article" date="2013" name="PLoS Genet.">
        <title>Comparative genome structure, secondary metabolite, and effector coding capacity across Cochliobolus pathogens.</title>
        <authorList>
            <person name="Condon B.J."/>
            <person name="Leng Y."/>
            <person name="Wu D."/>
            <person name="Bushley K.E."/>
            <person name="Ohm R.A."/>
            <person name="Otillar R."/>
            <person name="Martin J."/>
            <person name="Schackwitz W."/>
            <person name="Grimwood J."/>
            <person name="MohdZainudin N."/>
            <person name="Xue C."/>
            <person name="Wang R."/>
            <person name="Manning V.A."/>
            <person name="Dhillon B."/>
            <person name="Tu Z.J."/>
            <person name="Steffenson B.J."/>
            <person name="Salamov A."/>
            <person name="Sun H."/>
            <person name="Lowry S."/>
            <person name="LaButti K."/>
            <person name="Han J."/>
            <person name="Copeland A."/>
            <person name="Lindquist E."/>
            <person name="Barry K."/>
            <person name="Schmutz J."/>
            <person name="Baker S.E."/>
            <person name="Ciuffetti L.M."/>
            <person name="Grigoriev I.V."/>
            <person name="Zhong S."/>
            <person name="Turgeon B.G."/>
        </authorList>
    </citation>
    <scope>NUCLEOTIDE SEQUENCE [LARGE SCALE GENOMIC DNA]</scope>
    <source>
        <strain evidence="2 3">FI3</strain>
    </source>
</reference>
<keyword evidence="3" id="KW-1185">Reference proteome</keyword>